<dbReference type="eggNOG" id="arCOG00894">
    <property type="taxonomic scope" value="Archaea"/>
</dbReference>
<keyword evidence="10 25" id="KW-0808">Transferase</keyword>
<evidence type="ECO:0000256" key="13">
    <source>
        <dbReference type="ARBA" id="ARBA00022842"/>
    </source>
</evidence>
<evidence type="ECO:0000256" key="15">
    <source>
        <dbReference type="ARBA" id="ARBA00023136"/>
    </source>
</evidence>
<feature type="transmembrane region" description="Helical" evidence="22">
    <location>
        <begin position="273"/>
        <end position="293"/>
    </location>
</feature>
<evidence type="ECO:0000256" key="20">
    <source>
        <dbReference type="ARBA" id="ARBA00082614"/>
    </source>
</evidence>
<evidence type="ECO:0000256" key="10">
    <source>
        <dbReference type="ARBA" id="ARBA00022679"/>
    </source>
</evidence>
<feature type="transmembrane region" description="Helical" evidence="22">
    <location>
        <begin position="340"/>
        <end position="357"/>
    </location>
</feature>
<dbReference type="InterPro" id="IPR007267">
    <property type="entry name" value="GtrA_DPMS_TM"/>
</dbReference>
<evidence type="ECO:0000256" key="5">
    <source>
        <dbReference type="ARBA" id="ARBA00004308"/>
    </source>
</evidence>
<dbReference type="InterPro" id="IPR029044">
    <property type="entry name" value="Nucleotide-diphossugar_trans"/>
</dbReference>
<evidence type="ECO:0000256" key="19">
    <source>
        <dbReference type="ARBA" id="ARBA00082336"/>
    </source>
</evidence>
<evidence type="ECO:0000256" key="14">
    <source>
        <dbReference type="ARBA" id="ARBA00022989"/>
    </source>
</evidence>
<comment type="cofactor">
    <cofactor evidence="2">
        <name>Mn(2+)</name>
        <dbReference type="ChEBI" id="CHEBI:29035"/>
    </cofactor>
</comment>
<sequence>MVDVSVIVPTYNERENLPVLAKRLDKAMGKAGISYELVVVDDNSPDGTAEVARNLKLEHGKVKVVVRKDERGLASAVMKGFEVAEGKYFVVMDADLQHPPEVVPELVKRLKEDCDLVIASRYSKEGRIEEWNFVRKVISKGATILAKLLVPATKYTTDPMSGFFALKREVVERAKLPLNPLGYKILLELLAKGSFEKVCEVPYVFGKRLAGESKLGGRVMLEYLIHLMKLAKETGELNRMLTFAAVGASGIVVNEGALYAVYELLGAKSLGALGLAAAGLAGFEASVVYNFLLHERVTFKDRRKGSVVKRFLHYEAASVLGAAAQLAFLLGLTYAGVHYLISNLIGIVVGLGIRYSYSATKAWPA</sequence>
<dbReference type="GO" id="GO:0012505">
    <property type="term" value="C:endomembrane system"/>
    <property type="evidence" value="ECO:0007669"/>
    <property type="project" value="UniProtKB-SubCell"/>
</dbReference>
<evidence type="ECO:0000256" key="11">
    <source>
        <dbReference type="ARBA" id="ARBA00022692"/>
    </source>
</evidence>
<dbReference type="OrthoDB" id="11098at2157"/>
<dbReference type="Pfam" id="PF00535">
    <property type="entry name" value="Glycos_transf_2"/>
    <property type="match status" value="1"/>
</dbReference>
<protein>
    <recommendedName>
        <fullName evidence="18">Dolichol-phosphate mannosyltransferase</fullName>
        <ecNumber evidence="8">2.4.1.83</ecNumber>
    </recommendedName>
    <alternativeName>
        <fullName evidence="20">Dolichol-phosphate mannose synthase</fullName>
    </alternativeName>
    <alternativeName>
        <fullName evidence="19">Dolichyl-phosphate beta-D-mannosyltransferase</fullName>
    </alternativeName>
    <alternativeName>
        <fullName evidence="21">Mannose-P-dolichol synthase</fullName>
    </alternativeName>
</protein>
<gene>
    <name evidence="25" type="ordered locus">Igni_0440</name>
</gene>
<evidence type="ECO:0000256" key="17">
    <source>
        <dbReference type="ARBA" id="ARBA00053724"/>
    </source>
</evidence>
<dbReference type="STRING" id="453591.Igni_0440"/>
<evidence type="ECO:0000256" key="6">
    <source>
        <dbReference type="ARBA" id="ARBA00004922"/>
    </source>
</evidence>
<evidence type="ECO:0000256" key="2">
    <source>
        <dbReference type="ARBA" id="ARBA00001936"/>
    </source>
</evidence>
<evidence type="ECO:0000256" key="1">
    <source>
        <dbReference type="ARBA" id="ARBA00001913"/>
    </source>
</evidence>
<dbReference type="EC" id="2.4.1.83" evidence="8"/>
<comment type="similarity">
    <text evidence="7">Belongs to the glycosyltransferase 2 family.</text>
</comment>
<comment type="function">
    <text evidence="17">Transfers mannose from GDP-mannose to dolichol monophosphate to form dolichol phosphate mannose (Dol-P-Man) which is the mannosyl donor in pathways leading to N-glycosylation, glycosyl phosphatidylinositol membrane anchoring, and O-mannosylation of proteins.</text>
</comment>
<keyword evidence="12" id="KW-0479">Metal-binding</keyword>
<evidence type="ECO:0000256" key="8">
    <source>
        <dbReference type="ARBA" id="ARBA00012704"/>
    </source>
</evidence>
<evidence type="ECO:0000256" key="9">
    <source>
        <dbReference type="ARBA" id="ARBA00022676"/>
    </source>
</evidence>
<comment type="pathway">
    <text evidence="6">Protein modification; protein glycosylation.</text>
</comment>
<evidence type="ECO:0000256" key="16">
    <source>
        <dbReference type="ARBA" id="ARBA00023211"/>
    </source>
</evidence>
<comment type="subcellular location">
    <subcellularLocation>
        <location evidence="5">Endomembrane system</location>
    </subcellularLocation>
    <subcellularLocation>
        <location evidence="4">Membrane</location>
        <topology evidence="4">Multi-pass membrane protein</topology>
    </subcellularLocation>
</comment>
<dbReference type="HOGENOM" id="CLU_039727_0_0_2"/>
<dbReference type="GO" id="GO:0006506">
    <property type="term" value="P:GPI anchor biosynthetic process"/>
    <property type="evidence" value="ECO:0007669"/>
    <property type="project" value="TreeGrafter"/>
</dbReference>
<evidence type="ECO:0000313" key="26">
    <source>
        <dbReference type="Proteomes" id="UP000000262"/>
    </source>
</evidence>
<dbReference type="AlphaFoldDB" id="A8A9M1"/>
<keyword evidence="13" id="KW-0460">Magnesium</keyword>
<dbReference type="SUPFAM" id="SSF53448">
    <property type="entry name" value="Nucleotide-diphospho-sugar transferases"/>
    <property type="match status" value="1"/>
</dbReference>
<evidence type="ECO:0000256" key="7">
    <source>
        <dbReference type="ARBA" id="ARBA00006739"/>
    </source>
</evidence>
<dbReference type="PhylomeDB" id="A8A9M1"/>
<evidence type="ECO:0000256" key="22">
    <source>
        <dbReference type="SAM" id="Phobius"/>
    </source>
</evidence>
<keyword evidence="15 22" id="KW-0472">Membrane</keyword>
<keyword evidence="9" id="KW-0328">Glycosyltransferase</keyword>
<dbReference type="GO" id="GO:0016020">
    <property type="term" value="C:membrane"/>
    <property type="evidence" value="ECO:0007669"/>
    <property type="project" value="UniProtKB-SubCell"/>
</dbReference>
<keyword evidence="11 22" id="KW-0812">Transmembrane</keyword>
<feature type="transmembrane region" description="Helical" evidence="22">
    <location>
        <begin position="240"/>
        <end position="261"/>
    </location>
</feature>
<dbReference type="CDD" id="cd06442">
    <property type="entry name" value="DPM1_like"/>
    <property type="match status" value="1"/>
</dbReference>
<evidence type="ECO:0000313" key="25">
    <source>
        <dbReference type="EMBL" id="ABU81623.1"/>
    </source>
</evidence>
<keyword evidence="26" id="KW-1185">Reference proteome</keyword>
<dbReference type="Pfam" id="PF04138">
    <property type="entry name" value="GtrA_DPMS_TM"/>
    <property type="match status" value="1"/>
</dbReference>
<dbReference type="GO" id="GO:0035269">
    <property type="term" value="P:protein O-linked glycosylation via mannose"/>
    <property type="evidence" value="ECO:0007669"/>
    <property type="project" value="TreeGrafter"/>
</dbReference>
<dbReference type="KEGG" id="iho:Igni_0440"/>
<dbReference type="FunFam" id="3.90.550.10:FF:000119">
    <property type="entry name" value="Dolichol-phosphate mannosyltransferase subunit 1"/>
    <property type="match status" value="1"/>
</dbReference>
<reference evidence="25 26" key="1">
    <citation type="journal article" date="2008" name="Genome Biol.">
        <title>A genomic analysis of the archaeal system Ignicoccus hospitalis-Nanoarchaeum equitans.</title>
        <authorList>
            <person name="Podar M."/>
            <person name="Anderson I."/>
            <person name="Makarova K.S."/>
            <person name="Elkins J.G."/>
            <person name="Ivanova N."/>
            <person name="Wall M.A."/>
            <person name="Lykidis A."/>
            <person name="Mavromatis K."/>
            <person name="Sun H."/>
            <person name="Hudson M.E."/>
            <person name="Chen W."/>
            <person name="Deciu C."/>
            <person name="Hutchison D."/>
            <person name="Eads J.R."/>
            <person name="Anderson A."/>
            <person name="Fernandes F."/>
            <person name="Szeto E."/>
            <person name="Lapidus A."/>
            <person name="Kyrpides N.C."/>
            <person name="Saier M.H.Jr."/>
            <person name="Richardson P.M."/>
            <person name="Rachel R."/>
            <person name="Huber H."/>
            <person name="Eisen J.A."/>
            <person name="Koonin E.V."/>
            <person name="Keller M."/>
            <person name="Stetter K.O."/>
        </authorList>
    </citation>
    <scope>NUCLEOTIDE SEQUENCE [LARGE SCALE GENOMIC DNA]</scope>
    <source>
        <strain evidence="26">KIN4/I / DSM 18386 / JCM 14125</strain>
    </source>
</reference>
<dbReference type="Proteomes" id="UP000000262">
    <property type="component" value="Chromosome"/>
</dbReference>
<evidence type="ECO:0000256" key="18">
    <source>
        <dbReference type="ARBA" id="ARBA00074878"/>
    </source>
</evidence>
<feature type="domain" description="Glycosyltransferase 2-like" evidence="23">
    <location>
        <begin position="5"/>
        <end position="172"/>
    </location>
</feature>
<evidence type="ECO:0000256" key="3">
    <source>
        <dbReference type="ARBA" id="ARBA00001946"/>
    </source>
</evidence>
<evidence type="ECO:0000259" key="23">
    <source>
        <dbReference type="Pfam" id="PF00535"/>
    </source>
</evidence>
<dbReference type="CAZy" id="GT2">
    <property type="family name" value="Glycosyltransferase Family 2"/>
</dbReference>
<dbReference type="EMBL" id="CP000816">
    <property type="protein sequence ID" value="ABU81623.1"/>
    <property type="molecule type" value="Genomic_DNA"/>
</dbReference>
<evidence type="ECO:0000256" key="12">
    <source>
        <dbReference type="ARBA" id="ARBA00022723"/>
    </source>
</evidence>
<proteinExistence type="inferred from homology"/>
<dbReference type="GO" id="GO:0004582">
    <property type="term" value="F:dolichyl-phosphate beta-D-mannosyltransferase activity"/>
    <property type="evidence" value="ECO:0007669"/>
    <property type="project" value="UniProtKB-EC"/>
</dbReference>
<dbReference type="PANTHER" id="PTHR43398">
    <property type="entry name" value="DOLICHOL-PHOSPHATE MANNOSYLTRANSFERASE SUBUNIT 1"/>
    <property type="match status" value="1"/>
</dbReference>
<dbReference type="InterPro" id="IPR001173">
    <property type="entry name" value="Glyco_trans_2-like"/>
</dbReference>
<dbReference type="GO" id="GO:0006488">
    <property type="term" value="P:dolichol-linked oligosaccharide biosynthetic process"/>
    <property type="evidence" value="ECO:0007669"/>
    <property type="project" value="TreeGrafter"/>
</dbReference>
<evidence type="ECO:0000256" key="21">
    <source>
        <dbReference type="ARBA" id="ARBA00083744"/>
    </source>
</evidence>
<dbReference type="PANTHER" id="PTHR43398:SF1">
    <property type="entry name" value="DOLICHOL-PHOSPHATE MANNOSYLTRANSFERASE SUBUNIT 1"/>
    <property type="match status" value="1"/>
</dbReference>
<name>A8A9M1_IGNH4</name>
<dbReference type="InterPro" id="IPR039528">
    <property type="entry name" value="DPM1-like"/>
</dbReference>
<organism evidence="25 26">
    <name type="scientific">Ignicoccus hospitalis (strain KIN4/I / DSM 18386 / JCM 14125)</name>
    <dbReference type="NCBI Taxonomy" id="453591"/>
    <lineage>
        <taxon>Archaea</taxon>
        <taxon>Thermoproteota</taxon>
        <taxon>Thermoprotei</taxon>
        <taxon>Desulfurococcales</taxon>
        <taxon>Desulfurococcaceae</taxon>
        <taxon>Ignicoccus</taxon>
    </lineage>
</organism>
<accession>A8A9M1</accession>
<dbReference type="Gene3D" id="3.90.550.10">
    <property type="entry name" value="Spore Coat Polysaccharide Biosynthesis Protein SpsA, Chain A"/>
    <property type="match status" value="1"/>
</dbReference>
<keyword evidence="14 22" id="KW-1133">Transmembrane helix</keyword>
<feature type="domain" description="GtrA/DPMS transmembrane" evidence="24">
    <location>
        <begin position="242"/>
        <end position="360"/>
    </location>
</feature>
<feature type="transmembrane region" description="Helical" evidence="22">
    <location>
        <begin position="314"/>
        <end position="334"/>
    </location>
</feature>
<comment type="cofactor">
    <cofactor evidence="1">
        <name>Ca(2+)</name>
        <dbReference type="ChEBI" id="CHEBI:29108"/>
    </cofactor>
</comment>
<keyword evidence="16" id="KW-0464">Manganese</keyword>
<evidence type="ECO:0000259" key="24">
    <source>
        <dbReference type="Pfam" id="PF04138"/>
    </source>
</evidence>
<dbReference type="GO" id="GO:0046872">
    <property type="term" value="F:metal ion binding"/>
    <property type="evidence" value="ECO:0007669"/>
    <property type="project" value="UniProtKB-KW"/>
</dbReference>
<comment type="cofactor">
    <cofactor evidence="3">
        <name>Mg(2+)</name>
        <dbReference type="ChEBI" id="CHEBI:18420"/>
    </cofactor>
</comment>
<dbReference type="GO" id="GO:0000271">
    <property type="term" value="P:polysaccharide biosynthetic process"/>
    <property type="evidence" value="ECO:0007669"/>
    <property type="project" value="InterPro"/>
</dbReference>
<evidence type="ECO:0000256" key="4">
    <source>
        <dbReference type="ARBA" id="ARBA00004141"/>
    </source>
</evidence>